<evidence type="ECO:0000256" key="1">
    <source>
        <dbReference type="ARBA" id="ARBA00005709"/>
    </source>
</evidence>
<evidence type="ECO:0000313" key="6">
    <source>
        <dbReference type="EMBL" id="ANP37123.1"/>
    </source>
</evidence>
<dbReference type="GO" id="GO:0009288">
    <property type="term" value="C:bacterial-type flagellum"/>
    <property type="evidence" value="ECO:0007669"/>
    <property type="project" value="UniProtKB-SubCell"/>
</dbReference>
<keyword evidence="6" id="KW-0966">Cell projection</keyword>
<dbReference type="PRINTS" id="PR00207">
    <property type="entry name" value="FLAGELLIN"/>
</dbReference>
<feature type="domain" description="Flagellin C-terminal" evidence="5">
    <location>
        <begin position="244"/>
        <end position="312"/>
    </location>
</feature>
<proteinExistence type="inferred from homology"/>
<dbReference type="PANTHER" id="PTHR42792">
    <property type="entry name" value="FLAGELLIN"/>
    <property type="match status" value="1"/>
</dbReference>
<dbReference type="GO" id="GO:0005198">
    <property type="term" value="F:structural molecule activity"/>
    <property type="evidence" value="ECO:0007669"/>
    <property type="project" value="UniProtKB-UniRule"/>
</dbReference>
<accession>A0A1B0ZSD8</accession>
<dbReference type="InterPro" id="IPR001492">
    <property type="entry name" value="Flagellin"/>
</dbReference>
<keyword evidence="6" id="KW-0969">Cilium</keyword>
<evidence type="ECO:0000313" key="7">
    <source>
        <dbReference type="Proteomes" id="UP000092565"/>
    </source>
</evidence>
<protein>
    <recommendedName>
        <fullName evidence="3">Flagellin</fullName>
    </recommendedName>
</protein>
<comment type="function">
    <text evidence="3">Flagellin is the subunit protein which polymerizes to form the filaments of bacterial flagella.</text>
</comment>
<evidence type="ECO:0000256" key="2">
    <source>
        <dbReference type="ARBA" id="ARBA00023143"/>
    </source>
</evidence>
<dbReference type="Pfam" id="PF00700">
    <property type="entry name" value="Flagellin_C"/>
    <property type="match status" value="1"/>
</dbReference>
<keyword evidence="2 3" id="KW-0975">Bacterial flagellum</keyword>
<sequence length="316" mass="32908">MTRGYKAANRRQNSTCQNGIRPFLKSHTRRRNTGGQGKFGMHDMTSINSNTGAATALHLLGGTTQQLETVQNEVATGKEVNTAKDNAALWAISQIMEADVSGLRATSDALSLGESTVAVASAGAERISEAVIEMKELALTASSGLVDYSKIEAQLAQKTEEINSIISSSQFNGANLLATNVDGNGATGLSIPTGADLSLLTVDGVDFESDPLFDINNRTQVTDQASAQTALSEITGFLRFAIEGAAALGASANGLAEENKTVQNLADATKKGIGALVDANIEESAARLVALDVQKQLGTTSLSIANYSPQSIGVLF</sequence>
<dbReference type="InterPro" id="IPR001029">
    <property type="entry name" value="Flagellin_N"/>
</dbReference>
<dbReference type="Gene3D" id="1.20.1330.10">
    <property type="entry name" value="f41 fragment of flagellin, N-terminal domain"/>
    <property type="match status" value="1"/>
</dbReference>
<dbReference type="Proteomes" id="UP000092565">
    <property type="component" value="Chromosome"/>
</dbReference>
<dbReference type="InterPro" id="IPR046358">
    <property type="entry name" value="Flagellin_C"/>
</dbReference>
<dbReference type="GO" id="GO:0005576">
    <property type="term" value="C:extracellular region"/>
    <property type="evidence" value="ECO:0007669"/>
    <property type="project" value="UniProtKB-SubCell"/>
</dbReference>
<keyword evidence="7" id="KW-1185">Reference proteome</keyword>
<dbReference type="SUPFAM" id="SSF64518">
    <property type="entry name" value="Phase 1 flagellin"/>
    <property type="match status" value="1"/>
</dbReference>
<comment type="subcellular location">
    <subcellularLocation>
        <location evidence="3">Secreted</location>
    </subcellularLocation>
    <subcellularLocation>
        <location evidence="3">Bacterial flagellum</location>
    </subcellularLocation>
</comment>
<organism evidence="6 7">
    <name type="scientific">Phaeobacter gallaeciensis</name>
    <dbReference type="NCBI Taxonomy" id="60890"/>
    <lineage>
        <taxon>Bacteria</taxon>
        <taxon>Pseudomonadati</taxon>
        <taxon>Pseudomonadota</taxon>
        <taxon>Alphaproteobacteria</taxon>
        <taxon>Rhodobacterales</taxon>
        <taxon>Roseobacteraceae</taxon>
        <taxon>Phaeobacter</taxon>
    </lineage>
</organism>
<evidence type="ECO:0000259" key="4">
    <source>
        <dbReference type="Pfam" id="PF00669"/>
    </source>
</evidence>
<dbReference type="Pfam" id="PF00669">
    <property type="entry name" value="Flagellin_N"/>
    <property type="match status" value="1"/>
</dbReference>
<dbReference type="PATRIC" id="fig|60890.4.peg.2163"/>
<evidence type="ECO:0000256" key="3">
    <source>
        <dbReference type="RuleBase" id="RU362073"/>
    </source>
</evidence>
<dbReference type="EMBL" id="CP015124">
    <property type="protein sequence ID" value="ANP37123.1"/>
    <property type="molecule type" value="Genomic_DNA"/>
</dbReference>
<keyword evidence="6" id="KW-0282">Flagellum</keyword>
<gene>
    <name evidence="6" type="primary">fliC</name>
    <name evidence="6" type="ORF">JL2886_02233</name>
</gene>
<dbReference type="AlphaFoldDB" id="A0A1B0ZSD8"/>
<keyword evidence="3" id="KW-0964">Secreted</keyword>
<evidence type="ECO:0000259" key="5">
    <source>
        <dbReference type="Pfam" id="PF00700"/>
    </source>
</evidence>
<comment type="similarity">
    <text evidence="1 3">Belongs to the bacterial flagellin family.</text>
</comment>
<name>A0A1B0ZSD8_9RHOB</name>
<dbReference type="PANTHER" id="PTHR42792:SF2">
    <property type="entry name" value="FLAGELLIN"/>
    <property type="match status" value="1"/>
</dbReference>
<reference evidence="6 7" key="1">
    <citation type="submission" date="2016-04" db="EMBL/GenBank/DDBJ databases">
        <authorList>
            <person name="Evans L.H."/>
            <person name="Alamgir A."/>
            <person name="Owens N."/>
            <person name="Weber N.D."/>
            <person name="Virtaneva K."/>
            <person name="Barbian K."/>
            <person name="Babar A."/>
            <person name="Rosenke K."/>
        </authorList>
    </citation>
    <scope>NUCLEOTIDE SEQUENCE [LARGE SCALE GENOMIC DNA]</scope>
    <source>
        <strain evidence="6 7">JL2886</strain>
    </source>
</reference>
<feature type="domain" description="Flagellin N-terminal" evidence="4">
    <location>
        <begin position="47"/>
        <end position="180"/>
    </location>
</feature>